<evidence type="ECO:0000313" key="12">
    <source>
        <dbReference type="EMBL" id="RHW27575.1"/>
    </source>
</evidence>
<evidence type="ECO:0000313" key="13">
    <source>
        <dbReference type="Proteomes" id="UP000283644"/>
    </source>
</evidence>
<dbReference type="GO" id="GO:0016740">
    <property type="term" value="F:transferase activity"/>
    <property type="evidence" value="ECO:0007669"/>
    <property type="project" value="UniProtKB-KW"/>
</dbReference>
<keyword evidence="8" id="KW-0460">Magnesium</keyword>
<accession>A0A417Y4Q3</accession>
<organism evidence="12 13">
    <name type="scientific">Nocardioides immobilis</name>
    <dbReference type="NCBI Taxonomy" id="2049295"/>
    <lineage>
        <taxon>Bacteria</taxon>
        <taxon>Bacillati</taxon>
        <taxon>Actinomycetota</taxon>
        <taxon>Actinomycetes</taxon>
        <taxon>Propionibacteriales</taxon>
        <taxon>Nocardioidaceae</taxon>
        <taxon>Nocardioides</taxon>
    </lineage>
</organism>
<evidence type="ECO:0000256" key="5">
    <source>
        <dbReference type="ARBA" id="ARBA00022679"/>
    </source>
</evidence>
<evidence type="ECO:0000256" key="10">
    <source>
        <dbReference type="ARBA" id="ARBA00048540"/>
    </source>
</evidence>
<dbReference type="Gene3D" id="3.10.520.10">
    <property type="entry name" value="ApbE-like domains"/>
    <property type="match status" value="1"/>
</dbReference>
<evidence type="ECO:0000256" key="9">
    <source>
        <dbReference type="ARBA" id="ARBA00031306"/>
    </source>
</evidence>
<dbReference type="PANTHER" id="PTHR30040">
    <property type="entry name" value="THIAMINE BIOSYNTHESIS LIPOPROTEIN APBE"/>
    <property type="match status" value="1"/>
</dbReference>
<feature type="region of interest" description="Disordered" evidence="11">
    <location>
        <begin position="19"/>
        <end position="42"/>
    </location>
</feature>
<keyword evidence="6" id="KW-0479">Metal-binding</keyword>
<evidence type="ECO:0000256" key="6">
    <source>
        <dbReference type="ARBA" id="ARBA00022723"/>
    </source>
</evidence>
<protein>
    <recommendedName>
        <fullName evidence="3">FAD:protein FMN transferase</fullName>
        <ecNumber evidence="2">2.7.1.180</ecNumber>
    </recommendedName>
    <alternativeName>
        <fullName evidence="9">Flavin transferase</fullName>
    </alternativeName>
</protein>
<keyword evidence="5 12" id="KW-0808">Transferase</keyword>
<keyword evidence="13" id="KW-1185">Reference proteome</keyword>
<reference evidence="12 13" key="1">
    <citation type="submission" date="2018-09" db="EMBL/GenBank/DDBJ databases">
        <title>Genome sequencing of Nocardioides immobilis CCTCC AB 2017083 for comparison to Nocardioides silvaticus.</title>
        <authorList>
            <person name="Li C."/>
            <person name="Wang G."/>
        </authorList>
    </citation>
    <scope>NUCLEOTIDE SEQUENCE [LARGE SCALE GENOMIC DNA]</scope>
    <source>
        <strain evidence="12 13">CCTCC AB 2017083</strain>
    </source>
</reference>
<keyword evidence="7" id="KW-0274">FAD</keyword>
<sequence length="345" mass="37224">MARRAVRAAGRAAVRVEGAARAPVGRRRSRHRSRRPRSRRGPEVYGVSTWRVWSTYVQLCVTDERLLRQAESLTRRLLDDVDRTCSRFRDDSDLSRANAAPGRWVAVDPLLVEATRVAVDAARITDGLVDPCAGRALISWGYDVDLELLVKRPALAVPDIAAPPEDWREIRLADDALWLPPDCLLDLGATAKAWAADLVAETVTAELGCGVLVSLGGDVRVVSPADESWPIRVSETERSATGTTVVLRHGGMATSTILARRWRTEDGWAHHLIDPRTGAPVAGEVRTATALGETAVGANVASTAALVLGAEAEAWLSERGVHARLVLADGSVQRVGDWPTPEVAA</sequence>
<dbReference type="SUPFAM" id="SSF143631">
    <property type="entry name" value="ApbE-like"/>
    <property type="match status" value="1"/>
</dbReference>
<dbReference type="EC" id="2.7.1.180" evidence="2"/>
<dbReference type="InterPro" id="IPR003374">
    <property type="entry name" value="ApbE-like_sf"/>
</dbReference>
<evidence type="ECO:0000256" key="3">
    <source>
        <dbReference type="ARBA" id="ARBA00016337"/>
    </source>
</evidence>
<evidence type="ECO:0000256" key="1">
    <source>
        <dbReference type="ARBA" id="ARBA00001946"/>
    </source>
</evidence>
<gene>
    <name evidence="12" type="ORF">D0Z08_07795</name>
</gene>
<dbReference type="PANTHER" id="PTHR30040:SF2">
    <property type="entry name" value="FAD:PROTEIN FMN TRANSFERASE"/>
    <property type="match status" value="1"/>
</dbReference>
<dbReference type="InterPro" id="IPR024932">
    <property type="entry name" value="ApbE"/>
</dbReference>
<comment type="catalytic activity">
    <reaction evidence="10">
        <text>L-threonyl-[protein] + FAD = FMN-L-threonyl-[protein] + AMP + H(+)</text>
        <dbReference type="Rhea" id="RHEA:36847"/>
        <dbReference type="Rhea" id="RHEA-COMP:11060"/>
        <dbReference type="Rhea" id="RHEA-COMP:11061"/>
        <dbReference type="ChEBI" id="CHEBI:15378"/>
        <dbReference type="ChEBI" id="CHEBI:30013"/>
        <dbReference type="ChEBI" id="CHEBI:57692"/>
        <dbReference type="ChEBI" id="CHEBI:74257"/>
        <dbReference type="ChEBI" id="CHEBI:456215"/>
        <dbReference type="EC" id="2.7.1.180"/>
    </reaction>
</comment>
<dbReference type="AlphaFoldDB" id="A0A417Y4Q3"/>
<evidence type="ECO:0000256" key="4">
    <source>
        <dbReference type="ARBA" id="ARBA00022630"/>
    </source>
</evidence>
<dbReference type="EMBL" id="QXGH01000012">
    <property type="protein sequence ID" value="RHW27575.1"/>
    <property type="molecule type" value="Genomic_DNA"/>
</dbReference>
<evidence type="ECO:0000256" key="2">
    <source>
        <dbReference type="ARBA" id="ARBA00011955"/>
    </source>
</evidence>
<name>A0A417Y4Q3_9ACTN</name>
<proteinExistence type="predicted"/>
<evidence type="ECO:0000256" key="7">
    <source>
        <dbReference type="ARBA" id="ARBA00022827"/>
    </source>
</evidence>
<comment type="cofactor">
    <cofactor evidence="1">
        <name>Mg(2+)</name>
        <dbReference type="ChEBI" id="CHEBI:18420"/>
    </cofactor>
</comment>
<feature type="compositionally biased region" description="Basic residues" evidence="11">
    <location>
        <begin position="24"/>
        <end position="39"/>
    </location>
</feature>
<dbReference type="GO" id="GO:0046872">
    <property type="term" value="F:metal ion binding"/>
    <property type="evidence" value="ECO:0007669"/>
    <property type="project" value="UniProtKB-KW"/>
</dbReference>
<dbReference type="Proteomes" id="UP000283644">
    <property type="component" value="Unassembled WGS sequence"/>
</dbReference>
<dbReference type="OrthoDB" id="3728306at2"/>
<comment type="caution">
    <text evidence="12">The sequence shown here is derived from an EMBL/GenBank/DDBJ whole genome shotgun (WGS) entry which is preliminary data.</text>
</comment>
<keyword evidence="4" id="KW-0285">Flavoprotein</keyword>
<evidence type="ECO:0000256" key="8">
    <source>
        <dbReference type="ARBA" id="ARBA00022842"/>
    </source>
</evidence>
<evidence type="ECO:0000256" key="11">
    <source>
        <dbReference type="SAM" id="MobiDB-lite"/>
    </source>
</evidence>
<dbReference type="Pfam" id="PF02424">
    <property type="entry name" value="ApbE"/>
    <property type="match status" value="1"/>
</dbReference>